<evidence type="ECO:0000256" key="1">
    <source>
        <dbReference type="SAM" id="MobiDB-lite"/>
    </source>
</evidence>
<dbReference type="RefSeq" id="WP_140923065.1">
    <property type="nucleotide sequence ID" value="NZ_CP122311.1"/>
</dbReference>
<evidence type="ECO:0000313" key="3">
    <source>
        <dbReference type="Proteomes" id="UP000316142"/>
    </source>
</evidence>
<proteinExistence type="predicted"/>
<dbReference type="Proteomes" id="UP000316142">
    <property type="component" value="Unassembled WGS sequence"/>
</dbReference>
<comment type="caution">
    <text evidence="2">The sequence shown here is derived from an EMBL/GenBank/DDBJ whole genome shotgun (WGS) entry which is preliminary data.</text>
</comment>
<name>A0ABY2ZDA4_9GAMM</name>
<gene>
    <name evidence="2" type="ORF">FJW00_03365</name>
</gene>
<organism evidence="2 3">
    <name type="scientific">Pantoea anthophila</name>
    <dbReference type="NCBI Taxonomy" id="470931"/>
    <lineage>
        <taxon>Bacteria</taxon>
        <taxon>Pseudomonadati</taxon>
        <taxon>Pseudomonadota</taxon>
        <taxon>Gammaproteobacteria</taxon>
        <taxon>Enterobacterales</taxon>
        <taxon>Erwiniaceae</taxon>
        <taxon>Pantoea</taxon>
    </lineage>
</organism>
<keyword evidence="3" id="KW-1185">Reference proteome</keyword>
<feature type="region of interest" description="Disordered" evidence="1">
    <location>
        <begin position="23"/>
        <end position="43"/>
    </location>
</feature>
<accession>A0ABY2ZDA4</accession>
<evidence type="ECO:0000313" key="2">
    <source>
        <dbReference type="EMBL" id="TPV31287.1"/>
    </source>
</evidence>
<sequence>MFNGNGFAIEIGGDLPSRIGQTRAAHRVVPAEEQQEQAGSQGAGSINYDGSIVISLCGA</sequence>
<reference evidence="2 3" key="1">
    <citation type="submission" date="2019-06" db="EMBL/GenBank/DDBJ databases">
        <title>Taxogenomics and systematics of the genus Pantoea.</title>
        <authorList>
            <person name="Tambong J.T."/>
        </authorList>
    </citation>
    <scope>NUCLEOTIDE SEQUENCE [LARGE SCALE GENOMIC DNA]</scope>
    <source>
        <strain evidence="2 3">LMG 2558</strain>
    </source>
</reference>
<protein>
    <submittedName>
        <fullName evidence="2">Uncharacterized protein</fullName>
    </submittedName>
</protein>
<dbReference type="EMBL" id="VHIZ01000019">
    <property type="protein sequence ID" value="TPV31287.1"/>
    <property type="molecule type" value="Genomic_DNA"/>
</dbReference>